<keyword evidence="2" id="KW-0238">DNA-binding</keyword>
<dbReference type="PROSITE" id="PS51118">
    <property type="entry name" value="HTH_HXLR"/>
    <property type="match status" value="1"/>
</dbReference>
<dbReference type="InterPro" id="IPR036388">
    <property type="entry name" value="WH-like_DNA-bd_sf"/>
</dbReference>
<evidence type="ECO:0000256" key="2">
    <source>
        <dbReference type="ARBA" id="ARBA00023125"/>
    </source>
</evidence>
<evidence type="ECO:0000256" key="3">
    <source>
        <dbReference type="ARBA" id="ARBA00023163"/>
    </source>
</evidence>
<protein>
    <submittedName>
        <fullName evidence="5">Helix-turn-helix transcriptional regulator</fullName>
    </submittedName>
</protein>
<keyword evidence="6" id="KW-1185">Reference proteome</keyword>
<evidence type="ECO:0000313" key="5">
    <source>
        <dbReference type="EMBL" id="MBY0755394.1"/>
    </source>
</evidence>
<feature type="domain" description="HTH hxlR-type" evidence="4">
    <location>
        <begin position="4"/>
        <end position="113"/>
    </location>
</feature>
<evidence type="ECO:0000259" key="4">
    <source>
        <dbReference type="PROSITE" id="PS51118"/>
    </source>
</evidence>
<keyword evidence="3" id="KW-0804">Transcription</keyword>
<dbReference type="Gene3D" id="1.10.10.10">
    <property type="entry name" value="Winged helix-like DNA-binding domain superfamily/Winged helix DNA-binding domain"/>
    <property type="match status" value="1"/>
</dbReference>
<dbReference type="Pfam" id="PF01638">
    <property type="entry name" value="HxlR"/>
    <property type="match status" value="1"/>
</dbReference>
<dbReference type="Proteomes" id="UP001299068">
    <property type="component" value="Unassembled WGS sequence"/>
</dbReference>
<organism evidence="5 6">
    <name type="scientific">Clostridium sardiniense</name>
    <name type="common">Clostridium absonum</name>
    <dbReference type="NCBI Taxonomy" id="29369"/>
    <lineage>
        <taxon>Bacteria</taxon>
        <taxon>Bacillati</taxon>
        <taxon>Bacillota</taxon>
        <taxon>Clostridia</taxon>
        <taxon>Eubacteriales</taxon>
        <taxon>Clostridiaceae</taxon>
        <taxon>Clostridium</taxon>
    </lineage>
</organism>
<proteinExistence type="predicted"/>
<dbReference type="EMBL" id="JAIKTU010000005">
    <property type="protein sequence ID" value="MBY0755394.1"/>
    <property type="molecule type" value="Genomic_DNA"/>
</dbReference>
<evidence type="ECO:0000313" key="6">
    <source>
        <dbReference type="Proteomes" id="UP001299068"/>
    </source>
</evidence>
<reference evidence="5 6" key="1">
    <citation type="journal article" date="2021" name="Cell Host Microbe">
        <title>in vivo commensal control of Clostridioides difficile virulence.</title>
        <authorList>
            <person name="Girinathan B.P."/>
            <person name="Dibenedetto N."/>
            <person name="Worley J.N."/>
            <person name="Peltier J."/>
            <person name="Arrieta-Ortiz M.L."/>
            <person name="Rupa Christinal Immanuel S."/>
            <person name="Lavin R."/>
            <person name="Delaney M.L."/>
            <person name="Cummins C."/>
            <person name="Hoffmann M."/>
            <person name="Luo Y."/>
            <person name="Gonzalez-Escalona N."/>
            <person name="Allard M."/>
            <person name="Onderdonk A.B."/>
            <person name="Gerber G.K."/>
            <person name="Sonenshein A.L."/>
            <person name="Baliga N."/>
            <person name="Dupuy B."/>
            <person name="Bry L."/>
        </authorList>
    </citation>
    <scope>NUCLEOTIDE SEQUENCE [LARGE SCALE GENOMIC DNA]</scope>
    <source>
        <strain evidence="5 6">DSM 599</strain>
    </source>
</reference>
<name>A0ABS7KX60_CLOSR</name>
<dbReference type="InterPro" id="IPR036390">
    <property type="entry name" value="WH_DNA-bd_sf"/>
</dbReference>
<keyword evidence="1" id="KW-0805">Transcription regulation</keyword>
<gene>
    <name evidence="5" type="ORF">K5V21_07980</name>
</gene>
<evidence type="ECO:0000256" key="1">
    <source>
        <dbReference type="ARBA" id="ARBA00023015"/>
    </source>
</evidence>
<dbReference type="InterPro" id="IPR002577">
    <property type="entry name" value="HTH_HxlR"/>
</dbReference>
<comment type="caution">
    <text evidence="5">The sequence shown here is derived from an EMBL/GenBank/DDBJ whole genome shotgun (WGS) entry which is preliminary data.</text>
</comment>
<dbReference type="SUPFAM" id="SSF46785">
    <property type="entry name" value="Winged helix' DNA-binding domain"/>
    <property type="match status" value="1"/>
</dbReference>
<dbReference type="RefSeq" id="WP_221860638.1">
    <property type="nucleotide sequence ID" value="NZ_JAIKTU010000005.1"/>
</dbReference>
<accession>A0ABS7KX60</accession>
<sequence length="118" mass="13740">MSDCNIKNYSEREFAIKYALNILNGKWKLQIMWEISKLGTVRFNELQRNLDGISSIMLSRSLTELGEHNLVSRKQYNEIPPRVEYTLTDLGKSLCPVLHALEDWGYKVFKESNNISDK</sequence>
<dbReference type="PANTHER" id="PTHR33204">
    <property type="entry name" value="TRANSCRIPTIONAL REGULATOR, MARR FAMILY"/>
    <property type="match status" value="1"/>
</dbReference>